<evidence type="ECO:0000313" key="13">
    <source>
        <dbReference type="EMBL" id="KAG6487901.1"/>
    </source>
</evidence>
<feature type="compositionally biased region" description="Polar residues" evidence="11">
    <location>
        <begin position="9"/>
        <end position="25"/>
    </location>
</feature>
<feature type="binding site" evidence="10">
    <location>
        <position position="1059"/>
    </location>
    <ligand>
        <name>ATP</name>
        <dbReference type="ChEBI" id="CHEBI:30616"/>
    </ligand>
</feature>
<dbReference type="Pfam" id="PF07714">
    <property type="entry name" value="PK_Tyr_Ser-Thr"/>
    <property type="match status" value="1"/>
</dbReference>
<dbReference type="InterPro" id="IPR008271">
    <property type="entry name" value="Ser/Thr_kinase_AS"/>
</dbReference>
<dbReference type="InterPro" id="IPR000719">
    <property type="entry name" value="Prot_kinase_dom"/>
</dbReference>
<keyword evidence="3" id="KW-0723">Serine/threonine-protein kinase</keyword>
<dbReference type="SMART" id="SM00220">
    <property type="entry name" value="S_TKc"/>
    <property type="match status" value="1"/>
</dbReference>
<organism evidence="13 14">
    <name type="scientific">Zingiber officinale</name>
    <name type="common">Ginger</name>
    <name type="synonym">Amomum zingiber</name>
    <dbReference type="NCBI Taxonomy" id="94328"/>
    <lineage>
        <taxon>Eukaryota</taxon>
        <taxon>Viridiplantae</taxon>
        <taxon>Streptophyta</taxon>
        <taxon>Embryophyta</taxon>
        <taxon>Tracheophyta</taxon>
        <taxon>Spermatophyta</taxon>
        <taxon>Magnoliopsida</taxon>
        <taxon>Liliopsida</taxon>
        <taxon>Zingiberales</taxon>
        <taxon>Zingiberaceae</taxon>
        <taxon>Zingiber</taxon>
    </lineage>
</organism>
<evidence type="ECO:0000256" key="8">
    <source>
        <dbReference type="ARBA" id="ARBA00022840"/>
    </source>
</evidence>
<evidence type="ECO:0000256" key="5">
    <source>
        <dbReference type="ARBA" id="ARBA00022679"/>
    </source>
</evidence>
<feature type="region of interest" description="Disordered" evidence="11">
    <location>
        <begin position="1"/>
        <end position="35"/>
    </location>
</feature>
<dbReference type="PROSITE" id="PS50011">
    <property type="entry name" value="PROTEIN_KINASE_DOM"/>
    <property type="match status" value="1"/>
</dbReference>
<dbReference type="PROSITE" id="PS00107">
    <property type="entry name" value="PROTEIN_KINASE_ATP"/>
    <property type="match status" value="1"/>
</dbReference>
<keyword evidence="5" id="KW-0808">Transferase</keyword>
<dbReference type="PANTHER" id="PTHR23257:SF963">
    <property type="entry name" value="AT08303P"/>
    <property type="match status" value="1"/>
</dbReference>
<accession>A0A8J5FY93</accession>
<sequence>MDARKVDGSANQRSTQFLPSSSNANVRPPEASASSGVLPVLNFSIQTGEEFALEFMRDRAFFKKPTVQSASGNQDVVSSYTDTMGVTIPHTGSESVADVSMNVISDNQLMKGTEKNNLSETDNKGHYASARSMPRVSSGHGSGQTVAPGYTSSESSDFSTKGMKYLCSFGGKILPRPSDGRLRYVGGDTRIISIKRGISWNELMQKTMTIYNRPHTIKYQLPGEELDALISVSCNEDLQNMVEEYTFLEGGEGSQKLRMFLFTSDDTDDVHFSSGSREGDSDVQFIAAVNGMDFGSRNSSYQHGMASTSASDLDQLFNLNVEAERANADTSRMQSIGFDTAHAVSSRNFFPSGEAKSSSDYNRHSQNFEDHIFHYVEGERYAYHINPYDRYENANSTISIPLPVPSDYGSNYTASVSVQPGQSFYQGTMQSPYSAMSSFDADTLLKNEKLASIGFSQKKVESGRINPHSTEPAVNSQQLDAPLHSDVRKIVSAAEILTSVQPAQNKGKSVETVPVLSSPNTVNDGQGAKMNEDELCSSGALTSGFSDYEVDTTDVSCTDPPSRPFRVYQSERLPREQKKFLNRLSKSDDNINSHFMINQPCSITTQESIAESADPLLEGELSSQAENSMSSGKPQHLGNATVEEFLHFEKHKKGENTINQDNIFEPVTIQKEPETVNYSSQPMNSLITNKWHDQNEAVASTVLVAPHQANAISDLKGFKQVTKMQKSQSQHVPSKSEYEKPNVIEDTIVQESKLSRYKEKTIDGEAVMAKINSQDQDTDGHYSRAQEDPSVLPDIQQEEISNNSYNSNLVDHKPAFSWVESAGGAVFQKDMSVPTADRSDILIDINDRFPPNLLNDIFNKARIAGDLSSITNLRKDDTGFSVNMQNHEPKNWSFFRNLAQDEFKHKEFSLIDQDHVDYSSLLAGVEGGISIPPYQLTPLGNEKVDFGDSDFPEEMEETSVAKSNILQPGYVPSQIPHHIGKDKEQLQASHAENEESKFEGGEVVETVVDTFMQDVDLSNVQIITNEDLEELRELGSGTYGTVYHGKWRGTDVAIKRIKKSCFAGRSSEQERLTIEFWREAEILSQLHHPNVVAFYGVVKDGPGGTLATVTEFMVNGSLRHVLLRKDKYLDRRKRLIIAMDAAFGMEYLHSKNIVHFDLKCDNLLVNLKDQSRPICKVGDFGLSKIKRNTLVSGGVRGTLPWMAPELLNGSSNKVSEKVDVFSFGIVMWEILTGEEPYANMHYGAIIGGIVNNTLRPPVPATCDPEWRKLMEQCWSPDPAQRPSFTQITSSLRSMSTATQPKLVK</sequence>
<evidence type="ECO:0000256" key="7">
    <source>
        <dbReference type="ARBA" id="ARBA00022777"/>
    </source>
</evidence>
<dbReference type="GO" id="GO:0010928">
    <property type="term" value="P:regulation of auxin mediated signaling pathway"/>
    <property type="evidence" value="ECO:0007669"/>
    <property type="project" value="UniProtKB-ARBA"/>
</dbReference>
<reference evidence="13 14" key="1">
    <citation type="submission" date="2020-08" db="EMBL/GenBank/DDBJ databases">
        <title>Plant Genome Project.</title>
        <authorList>
            <person name="Zhang R.-G."/>
        </authorList>
    </citation>
    <scope>NUCLEOTIDE SEQUENCE [LARGE SCALE GENOMIC DNA]</scope>
    <source>
        <tissue evidence="13">Rhizome</tissue>
    </source>
</reference>
<dbReference type="GO" id="GO:0005524">
    <property type="term" value="F:ATP binding"/>
    <property type="evidence" value="ECO:0007669"/>
    <property type="project" value="UniProtKB-UniRule"/>
</dbReference>
<feature type="domain" description="Protein kinase" evidence="12">
    <location>
        <begin position="1028"/>
        <end position="1302"/>
    </location>
</feature>
<dbReference type="Proteomes" id="UP000734854">
    <property type="component" value="Unassembled WGS sequence"/>
</dbReference>
<comment type="caution">
    <text evidence="13">The sequence shown here is derived from an EMBL/GenBank/DDBJ whole genome shotgun (WGS) entry which is preliminary data.</text>
</comment>
<dbReference type="FunFam" id="3.10.20.90:FF:000058">
    <property type="entry name" value="Octicosapeptide/phox/Bem1p domain kinase superfamily protein"/>
    <property type="match status" value="1"/>
</dbReference>
<protein>
    <recommendedName>
        <fullName evidence="12">Protein kinase domain-containing protein</fullName>
    </recommendedName>
</protein>
<dbReference type="EMBL" id="JACMSC010000015">
    <property type="protein sequence ID" value="KAG6487901.1"/>
    <property type="molecule type" value="Genomic_DNA"/>
</dbReference>
<evidence type="ECO:0000256" key="11">
    <source>
        <dbReference type="SAM" id="MobiDB-lite"/>
    </source>
</evidence>
<keyword evidence="8 10" id="KW-0067">ATP-binding</keyword>
<dbReference type="InterPro" id="IPR050167">
    <property type="entry name" value="Ser_Thr_protein_kinase"/>
</dbReference>
<gene>
    <name evidence="13" type="ORF">ZIOFF_056639</name>
</gene>
<comment type="subcellular location">
    <subcellularLocation>
        <location evidence="1">Cytoplasm</location>
    </subcellularLocation>
</comment>
<dbReference type="GO" id="GO:0004674">
    <property type="term" value="F:protein serine/threonine kinase activity"/>
    <property type="evidence" value="ECO:0007669"/>
    <property type="project" value="UniProtKB-KW"/>
</dbReference>
<evidence type="ECO:0000259" key="12">
    <source>
        <dbReference type="PROSITE" id="PS50011"/>
    </source>
</evidence>
<keyword evidence="9" id="KW-0927">Auxin signaling pathway</keyword>
<proteinExistence type="predicted"/>
<dbReference type="InterPro" id="IPR000270">
    <property type="entry name" value="PB1_dom"/>
</dbReference>
<keyword evidence="4" id="KW-0597">Phosphoprotein</keyword>
<dbReference type="FunFam" id="3.30.200.20:FF:000081">
    <property type="entry name" value="Octicosapeptide/phox/Bem1p domain kinase superfamily protein"/>
    <property type="match status" value="1"/>
</dbReference>
<evidence type="ECO:0000256" key="3">
    <source>
        <dbReference type="ARBA" id="ARBA00022527"/>
    </source>
</evidence>
<name>A0A8J5FY93_ZINOF</name>
<keyword evidence="7" id="KW-0418">Kinase</keyword>
<feature type="region of interest" description="Disordered" evidence="11">
    <location>
        <begin position="508"/>
        <end position="527"/>
    </location>
</feature>
<dbReference type="PANTHER" id="PTHR23257">
    <property type="entry name" value="SERINE-THREONINE PROTEIN KINASE"/>
    <property type="match status" value="1"/>
</dbReference>
<dbReference type="Pfam" id="PF00564">
    <property type="entry name" value="PB1"/>
    <property type="match status" value="1"/>
</dbReference>
<feature type="region of interest" description="Disordered" evidence="11">
    <location>
        <begin position="114"/>
        <end position="158"/>
    </location>
</feature>
<dbReference type="PROSITE" id="PS00108">
    <property type="entry name" value="PROTEIN_KINASE_ST"/>
    <property type="match status" value="1"/>
</dbReference>
<evidence type="ECO:0000256" key="2">
    <source>
        <dbReference type="ARBA" id="ARBA00022490"/>
    </source>
</evidence>
<keyword evidence="6 10" id="KW-0547">Nucleotide-binding</keyword>
<dbReference type="OrthoDB" id="4062651at2759"/>
<evidence type="ECO:0000256" key="1">
    <source>
        <dbReference type="ARBA" id="ARBA00004496"/>
    </source>
</evidence>
<dbReference type="InterPro" id="IPR017441">
    <property type="entry name" value="Protein_kinase_ATP_BS"/>
</dbReference>
<feature type="compositionally biased region" description="Polar residues" evidence="11">
    <location>
        <begin position="515"/>
        <end position="524"/>
    </location>
</feature>
<evidence type="ECO:0000256" key="6">
    <source>
        <dbReference type="ARBA" id="ARBA00022741"/>
    </source>
</evidence>
<evidence type="ECO:0000256" key="10">
    <source>
        <dbReference type="PROSITE-ProRule" id="PRU10141"/>
    </source>
</evidence>
<dbReference type="SMART" id="SM00666">
    <property type="entry name" value="PB1"/>
    <property type="match status" value="1"/>
</dbReference>
<dbReference type="CDD" id="cd06410">
    <property type="entry name" value="PB1_UP2"/>
    <property type="match status" value="1"/>
</dbReference>
<evidence type="ECO:0000313" key="14">
    <source>
        <dbReference type="Proteomes" id="UP000734854"/>
    </source>
</evidence>
<keyword evidence="2" id="KW-0963">Cytoplasm</keyword>
<keyword evidence="14" id="KW-1185">Reference proteome</keyword>
<dbReference type="InterPro" id="IPR001245">
    <property type="entry name" value="Ser-Thr/Tyr_kinase_cat_dom"/>
</dbReference>
<dbReference type="GO" id="GO:0009734">
    <property type="term" value="P:auxin-activated signaling pathway"/>
    <property type="evidence" value="ECO:0007669"/>
    <property type="project" value="UniProtKB-KW"/>
</dbReference>
<dbReference type="CDD" id="cd13999">
    <property type="entry name" value="STKc_MAP3K-like"/>
    <property type="match status" value="1"/>
</dbReference>
<evidence type="ECO:0000256" key="9">
    <source>
        <dbReference type="ARBA" id="ARBA00023294"/>
    </source>
</evidence>
<evidence type="ECO:0000256" key="4">
    <source>
        <dbReference type="ARBA" id="ARBA00022553"/>
    </source>
</evidence>
<dbReference type="GO" id="GO:0005737">
    <property type="term" value="C:cytoplasm"/>
    <property type="evidence" value="ECO:0007669"/>
    <property type="project" value="UniProtKB-SubCell"/>
</dbReference>
<dbReference type="FunFam" id="1.10.510.10:FF:000142">
    <property type="entry name" value="Octicosapeptide/phox/Bem1p domain kinase superfamily protein"/>
    <property type="match status" value="1"/>
</dbReference>